<organism evidence="2 3">
    <name type="scientific">Oryza rufipogon</name>
    <name type="common">Brownbeard rice</name>
    <name type="synonym">Asian wild rice</name>
    <dbReference type="NCBI Taxonomy" id="4529"/>
    <lineage>
        <taxon>Eukaryota</taxon>
        <taxon>Viridiplantae</taxon>
        <taxon>Streptophyta</taxon>
        <taxon>Embryophyta</taxon>
        <taxon>Tracheophyta</taxon>
        <taxon>Spermatophyta</taxon>
        <taxon>Magnoliopsida</taxon>
        <taxon>Liliopsida</taxon>
        <taxon>Poales</taxon>
        <taxon>Poaceae</taxon>
        <taxon>BOP clade</taxon>
        <taxon>Oryzoideae</taxon>
        <taxon>Oryzeae</taxon>
        <taxon>Oryzinae</taxon>
        <taxon>Oryza</taxon>
    </lineage>
</organism>
<dbReference type="Gramene" id="ORUFI04G17660.1">
    <property type="protein sequence ID" value="ORUFI04G17660.1"/>
    <property type="gene ID" value="ORUFI04G17660"/>
</dbReference>
<evidence type="ECO:0000256" key="1">
    <source>
        <dbReference type="SAM" id="MobiDB-lite"/>
    </source>
</evidence>
<sequence length="124" mass="12747">MAAAAAGIGGGSPRPAPPTAPATAPELCIPRGVVLCDVRHAGVPSSSRARSPPRPNPSTDALLELTPPHSRPMAPCRPRAPPVPPRPLLASLRTVVQHQHPSLVGAGHPEDALHLFVEMLDAAS</sequence>
<feature type="compositionally biased region" description="Pro residues" evidence="1">
    <location>
        <begin position="78"/>
        <end position="87"/>
    </location>
</feature>
<evidence type="ECO:0000313" key="2">
    <source>
        <dbReference type="EnsemblPlants" id="ORUFI04G17660.1"/>
    </source>
</evidence>
<feature type="region of interest" description="Disordered" evidence="1">
    <location>
        <begin position="42"/>
        <end position="87"/>
    </location>
</feature>
<dbReference type="AlphaFoldDB" id="A0A0E0PAL7"/>
<protein>
    <submittedName>
        <fullName evidence="2">Uncharacterized protein</fullName>
    </submittedName>
</protein>
<name>A0A0E0PAL7_ORYRU</name>
<dbReference type="HOGENOM" id="CLU_2007697_0_0_1"/>
<proteinExistence type="predicted"/>
<feature type="region of interest" description="Disordered" evidence="1">
    <location>
        <begin position="1"/>
        <end position="24"/>
    </location>
</feature>
<accession>A0A0E0PAL7</accession>
<dbReference type="Proteomes" id="UP000008022">
    <property type="component" value="Unassembled WGS sequence"/>
</dbReference>
<evidence type="ECO:0000313" key="3">
    <source>
        <dbReference type="Proteomes" id="UP000008022"/>
    </source>
</evidence>
<dbReference type="EnsemblPlants" id="ORUFI04G17660.1">
    <property type="protein sequence ID" value="ORUFI04G17660.1"/>
    <property type="gene ID" value="ORUFI04G17660"/>
</dbReference>
<reference evidence="2" key="2">
    <citation type="submission" date="2015-06" db="UniProtKB">
        <authorList>
            <consortium name="EnsemblPlants"/>
        </authorList>
    </citation>
    <scope>IDENTIFICATION</scope>
</reference>
<keyword evidence="3" id="KW-1185">Reference proteome</keyword>
<reference evidence="3" key="1">
    <citation type="submission" date="2013-06" db="EMBL/GenBank/DDBJ databases">
        <authorList>
            <person name="Zhao Q."/>
        </authorList>
    </citation>
    <scope>NUCLEOTIDE SEQUENCE</scope>
    <source>
        <strain evidence="3">cv. W1943</strain>
    </source>
</reference>